<sequence>MAICFSKSTGVSGCLVDDVDPAEFVCPRCLRKSGLPVPYKLRGAAPVHGGSLPRLVFMCLRLGLEDTEWAGTAMHGLLHETYSQFPTGYARAEIIMSKGQMRQTQINARLRPIAEWVIRQPTPEFDFFALVDSHTDAATGYIAYSRDAKDVFQCVPIGELLAAYINDEWRRLLGRFHGLKGLALLTCGEAWTNDEHFRAIKKCVADRQFDFVVGFTGPVLAHLVVPSLMDFVSVAFLRGGRSRLLAAFFDAFAHKPDPLSYTPAILLYREKDDVVATEVRHSQVAQRVWGIRPPTCPALPCMGHDSDLTPRLSKHDKRHERCFYACQVCKGRSAYIPLPRSLRRVPGYDFSFHHRFGLHDSIRAELQALVAKTWHHPQDTEKDAPTQPGMAQPKLLAPKKRRVNHDVQR</sequence>
<organism evidence="2 3">
    <name type="scientific">Botryobasidium botryosum (strain FD-172 SS1)</name>
    <dbReference type="NCBI Taxonomy" id="930990"/>
    <lineage>
        <taxon>Eukaryota</taxon>
        <taxon>Fungi</taxon>
        <taxon>Dikarya</taxon>
        <taxon>Basidiomycota</taxon>
        <taxon>Agaricomycotina</taxon>
        <taxon>Agaricomycetes</taxon>
        <taxon>Cantharellales</taxon>
        <taxon>Botryobasidiaceae</taxon>
        <taxon>Botryobasidium</taxon>
    </lineage>
</organism>
<dbReference type="HOGENOM" id="CLU_562551_0_0_1"/>
<evidence type="ECO:0000313" key="2">
    <source>
        <dbReference type="EMBL" id="KDQ06086.1"/>
    </source>
</evidence>
<proteinExistence type="predicted"/>
<name>A0A067M3C4_BOTB1</name>
<keyword evidence="3" id="KW-1185">Reference proteome</keyword>
<dbReference type="AlphaFoldDB" id="A0A067M3C4"/>
<evidence type="ECO:0000313" key="3">
    <source>
        <dbReference type="Proteomes" id="UP000027195"/>
    </source>
</evidence>
<accession>A0A067M3C4</accession>
<gene>
    <name evidence="2" type="ORF">BOTBODRAFT_39830</name>
</gene>
<dbReference type="InParanoid" id="A0A067M3C4"/>
<dbReference type="Proteomes" id="UP000027195">
    <property type="component" value="Unassembled WGS sequence"/>
</dbReference>
<dbReference type="EMBL" id="KL198157">
    <property type="protein sequence ID" value="KDQ06086.1"/>
    <property type="molecule type" value="Genomic_DNA"/>
</dbReference>
<protein>
    <submittedName>
        <fullName evidence="2">Uncharacterized protein</fullName>
    </submittedName>
</protein>
<evidence type="ECO:0000256" key="1">
    <source>
        <dbReference type="SAM" id="MobiDB-lite"/>
    </source>
</evidence>
<dbReference type="OrthoDB" id="2620490at2759"/>
<reference evidence="3" key="1">
    <citation type="journal article" date="2014" name="Proc. Natl. Acad. Sci. U.S.A.">
        <title>Extensive sampling of basidiomycete genomes demonstrates inadequacy of the white-rot/brown-rot paradigm for wood decay fungi.</title>
        <authorList>
            <person name="Riley R."/>
            <person name="Salamov A.A."/>
            <person name="Brown D.W."/>
            <person name="Nagy L.G."/>
            <person name="Floudas D."/>
            <person name="Held B.W."/>
            <person name="Levasseur A."/>
            <person name="Lombard V."/>
            <person name="Morin E."/>
            <person name="Otillar R."/>
            <person name="Lindquist E.A."/>
            <person name="Sun H."/>
            <person name="LaButti K.M."/>
            <person name="Schmutz J."/>
            <person name="Jabbour D."/>
            <person name="Luo H."/>
            <person name="Baker S.E."/>
            <person name="Pisabarro A.G."/>
            <person name="Walton J.D."/>
            <person name="Blanchette R.A."/>
            <person name="Henrissat B."/>
            <person name="Martin F."/>
            <person name="Cullen D."/>
            <person name="Hibbett D.S."/>
            <person name="Grigoriev I.V."/>
        </authorList>
    </citation>
    <scope>NUCLEOTIDE SEQUENCE [LARGE SCALE GENOMIC DNA]</scope>
    <source>
        <strain evidence="3">FD-172 SS1</strain>
    </source>
</reference>
<feature type="region of interest" description="Disordered" evidence="1">
    <location>
        <begin position="376"/>
        <end position="409"/>
    </location>
</feature>